<evidence type="ECO:0000313" key="2">
    <source>
        <dbReference type="EMBL" id="HEB13587.1"/>
    </source>
</evidence>
<dbReference type="Gene3D" id="3.40.50.1370">
    <property type="entry name" value="Aspartate/ornithine carbamoyltransferase"/>
    <property type="match status" value="2"/>
</dbReference>
<accession>A0A7C1NZI9</accession>
<dbReference type="InterPro" id="IPR036901">
    <property type="entry name" value="Asp/Orn_carbamoylTrfase_sf"/>
</dbReference>
<dbReference type="GO" id="GO:0016597">
    <property type="term" value="F:amino acid binding"/>
    <property type="evidence" value="ECO:0007669"/>
    <property type="project" value="InterPro"/>
</dbReference>
<dbReference type="SUPFAM" id="SSF53671">
    <property type="entry name" value="Aspartate/ornithine carbamoyltransferase"/>
    <property type="match status" value="1"/>
</dbReference>
<dbReference type="EMBL" id="DRHL01000071">
    <property type="protein sequence ID" value="HEB13587.1"/>
    <property type="molecule type" value="Genomic_DNA"/>
</dbReference>
<comment type="caution">
    <text evidence="2">The sequence shown here is derived from an EMBL/GenBank/DDBJ whole genome shotgun (WGS) entry which is preliminary data.</text>
</comment>
<sequence>MSRHYLGLQDLTSEEINSLLSLIGTLCQNKNGVQKWKAQLEGRQVISLFWSPPRKNKPIYYDPDLVIGIDDRIQSLVNKANKALGISTLDAVPSPEEKIEDVIKFSEQLDRIDGVIIRHNSAGAAHRIARETSYFVLNIQDNLRERPVEALSFVYIIKDIARKLEKDCTRVKVGIVGNIAYSAFARSLIFGLNKLRIGLLTFASPTLTSAYFQHLGVQNICSKERFLDEIDFLVSVPISQVLVEKGLIPSVNDYLSFFQITNEDLKESARPPSVLPCRTRNYVDTCTAVDRSFMIDEKSMKGVILNTLIAVLIFCAATQTPT</sequence>
<dbReference type="Proteomes" id="UP000885695">
    <property type="component" value="Unassembled WGS sequence"/>
</dbReference>
<dbReference type="GO" id="GO:0016743">
    <property type="term" value="F:carboxyl- or carbamoyltransferase activity"/>
    <property type="evidence" value="ECO:0007669"/>
    <property type="project" value="InterPro"/>
</dbReference>
<proteinExistence type="predicted"/>
<dbReference type="GO" id="GO:0006520">
    <property type="term" value="P:amino acid metabolic process"/>
    <property type="evidence" value="ECO:0007669"/>
    <property type="project" value="InterPro"/>
</dbReference>
<dbReference type="AlphaFoldDB" id="A0A7C1NZI9"/>
<reference evidence="2" key="1">
    <citation type="journal article" date="2020" name="mSystems">
        <title>Genome- and Community-Level Interaction Insights into Carbon Utilization and Element Cycling Functions of Hydrothermarchaeota in Hydrothermal Sediment.</title>
        <authorList>
            <person name="Zhou Z."/>
            <person name="Liu Y."/>
            <person name="Xu W."/>
            <person name="Pan J."/>
            <person name="Luo Z.H."/>
            <person name="Li M."/>
        </authorList>
    </citation>
    <scope>NUCLEOTIDE SEQUENCE [LARGE SCALE GENOMIC DNA]</scope>
    <source>
        <strain evidence="2">HyVt-369</strain>
    </source>
</reference>
<protein>
    <submittedName>
        <fullName evidence="2">Uncharacterized protein</fullName>
    </submittedName>
</protein>
<gene>
    <name evidence="2" type="ORF">ENI13_01255</name>
</gene>
<name>A0A7C1NZI9_UNCC3</name>
<evidence type="ECO:0000256" key="1">
    <source>
        <dbReference type="ARBA" id="ARBA00022679"/>
    </source>
</evidence>
<organism evidence="2">
    <name type="scientific">candidate division CPR3 bacterium</name>
    <dbReference type="NCBI Taxonomy" id="2268181"/>
    <lineage>
        <taxon>Bacteria</taxon>
        <taxon>Bacteria division CPR3</taxon>
    </lineage>
</organism>
<keyword evidence="1" id="KW-0808">Transferase</keyword>